<keyword evidence="4" id="KW-0496">Mitochondrion</keyword>
<keyword evidence="8" id="KW-1185">Reference proteome</keyword>
<dbReference type="InterPro" id="IPR009801">
    <property type="entry name" value="TMEM126"/>
</dbReference>
<evidence type="ECO:0000256" key="5">
    <source>
        <dbReference type="ARBA" id="ARBA00023136"/>
    </source>
</evidence>
<dbReference type="FunCoup" id="A0A2J7PHE5">
    <property type="interactions" value="345"/>
</dbReference>
<dbReference type="PANTHER" id="PTHR16296">
    <property type="entry name" value="UNCHARACTERIZED HYPOTHALAMUS PROTEIN HT007"/>
    <property type="match status" value="1"/>
</dbReference>
<dbReference type="Pfam" id="PF07114">
    <property type="entry name" value="TMEM126"/>
    <property type="match status" value="1"/>
</dbReference>
<feature type="transmembrane region" description="Helical" evidence="6">
    <location>
        <begin position="127"/>
        <end position="145"/>
    </location>
</feature>
<comment type="caution">
    <text evidence="7">The sequence shown here is derived from an EMBL/GenBank/DDBJ whole genome shotgun (WGS) entry which is preliminary data.</text>
</comment>
<dbReference type="STRING" id="105785.A0A2J7PHE5"/>
<dbReference type="Proteomes" id="UP000235965">
    <property type="component" value="Unassembled WGS sequence"/>
</dbReference>
<keyword evidence="2 6" id="KW-0812">Transmembrane</keyword>
<sequence>MALHKGRIGEIPQGTIQLTEEEAKEYQYRVIFGWTPQREVWPLHYGYGILGACSALSGMYINNYFRSRLRLHTYGRVSSYLPVIALPALMSALFHQQAVTTGIVLQKTACPLCIQLRASAVQVGFSVIYPTLLSPLVGFTLASYYNSYRLPQITEDFKAVFALWRKFTKPIRSSLFSIAIAQALVAMWITYCEATSYYKIQAKLNMESDVTEELKH</sequence>
<evidence type="ECO:0000256" key="4">
    <source>
        <dbReference type="ARBA" id="ARBA00023128"/>
    </source>
</evidence>
<gene>
    <name evidence="7" type="ORF">B7P43_G11660</name>
</gene>
<organism evidence="7 8">
    <name type="scientific">Cryptotermes secundus</name>
    <dbReference type="NCBI Taxonomy" id="105785"/>
    <lineage>
        <taxon>Eukaryota</taxon>
        <taxon>Metazoa</taxon>
        <taxon>Ecdysozoa</taxon>
        <taxon>Arthropoda</taxon>
        <taxon>Hexapoda</taxon>
        <taxon>Insecta</taxon>
        <taxon>Pterygota</taxon>
        <taxon>Neoptera</taxon>
        <taxon>Polyneoptera</taxon>
        <taxon>Dictyoptera</taxon>
        <taxon>Blattodea</taxon>
        <taxon>Blattoidea</taxon>
        <taxon>Termitoidae</taxon>
        <taxon>Kalotermitidae</taxon>
        <taxon>Cryptotermitinae</taxon>
        <taxon>Cryptotermes</taxon>
    </lineage>
</organism>
<accession>A0A2J7PHE5</accession>
<proteinExistence type="predicted"/>
<keyword evidence="5 6" id="KW-0472">Membrane</keyword>
<dbReference type="GO" id="GO:0031966">
    <property type="term" value="C:mitochondrial membrane"/>
    <property type="evidence" value="ECO:0007669"/>
    <property type="project" value="UniProtKB-SubCell"/>
</dbReference>
<dbReference type="GO" id="GO:0032981">
    <property type="term" value="P:mitochondrial respiratory chain complex I assembly"/>
    <property type="evidence" value="ECO:0007669"/>
    <property type="project" value="TreeGrafter"/>
</dbReference>
<comment type="subcellular location">
    <subcellularLocation>
        <location evidence="1">Mitochondrion membrane</location>
        <topology evidence="1">Multi-pass membrane protein</topology>
    </subcellularLocation>
</comment>
<feature type="transmembrane region" description="Helical" evidence="6">
    <location>
        <begin position="173"/>
        <end position="191"/>
    </location>
</feature>
<dbReference type="EMBL" id="NEVH01025139">
    <property type="protein sequence ID" value="PNF15749.1"/>
    <property type="molecule type" value="Genomic_DNA"/>
</dbReference>
<evidence type="ECO:0000256" key="3">
    <source>
        <dbReference type="ARBA" id="ARBA00022989"/>
    </source>
</evidence>
<evidence type="ECO:0000256" key="1">
    <source>
        <dbReference type="ARBA" id="ARBA00004225"/>
    </source>
</evidence>
<dbReference type="AlphaFoldDB" id="A0A2J7PHE5"/>
<protein>
    <recommendedName>
        <fullName evidence="9">Transmembrane protein 126A</fullName>
    </recommendedName>
</protein>
<evidence type="ECO:0000313" key="7">
    <source>
        <dbReference type="EMBL" id="PNF15749.1"/>
    </source>
</evidence>
<evidence type="ECO:0008006" key="9">
    <source>
        <dbReference type="Google" id="ProtNLM"/>
    </source>
</evidence>
<keyword evidence="3 6" id="KW-1133">Transmembrane helix</keyword>
<dbReference type="OrthoDB" id="6234762at2759"/>
<dbReference type="InParanoid" id="A0A2J7PHE5"/>
<evidence type="ECO:0000313" key="8">
    <source>
        <dbReference type="Proteomes" id="UP000235965"/>
    </source>
</evidence>
<dbReference type="PANTHER" id="PTHR16296:SF2">
    <property type="entry name" value="TRANSMEMBRANE PROTEIN 126A"/>
    <property type="match status" value="1"/>
</dbReference>
<evidence type="ECO:0000256" key="6">
    <source>
        <dbReference type="SAM" id="Phobius"/>
    </source>
</evidence>
<evidence type="ECO:0000256" key="2">
    <source>
        <dbReference type="ARBA" id="ARBA00022692"/>
    </source>
</evidence>
<feature type="transmembrane region" description="Helical" evidence="6">
    <location>
        <begin position="45"/>
        <end position="65"/>
    </location>
</feature>
<reference evidence="7 8" key="1">
    <citation type="submission" date="2017-12" db="EMBL/GenBank/DDBJ databases">
        <title>Hemimetabolous genomes reveal molecular basis of termite eusociality.</title>
        <authorList>
            <person name="Harrison M.C."/>
            <person name="Jongepier E."/>
            <person name="Robertson H.M."/>
            <person name="Arning N."/>
            <person name="Bitard-Feildel T."/>
            <person name="Chao H."/>
            <person name="Childers C.P."/>
            <person name="Dinh H."/>
            <person name="Doddapaneni H."/>
            <person name="Dugan S."/>
            <person name="Gowin J."/>
            <person name="Greiner C."/>
            <person name="Han Y."/>
            <person name="Hu H."/>
            <person name="Hughes D.S.T."/>
            <person name="Huylmans A.-K."/>
            <person name="Kemena C."/>
            <person name="Kremer L.P.M."/>
            <person name="Lee S.L."/>
            <person name="Lopez-Ezquerra A."/>
            <person name="Mallet L."/>
            <person name="Monroy-Kuhn J.M."/>
            <person name="Moser A."/>
            <person name="Murali S.C."/>
            <person name="Muzny D.M."/>
            <person name="Otani S."/>
            <person name="Piulachs M.-D."/>
            <person name="Poelchau M."/>
            <person name="Qu J."/>
            <person name="Schaub F."/>
            <person name="Wada-Katsumata A."/>
            <person name="Worley K.C."/>
            <person name="Xie Q."/>
            <person name="Ylla G."/>
            <person name="Poulsen M."/>
            <person name="Gibbs R.A."/>
            <person name="Schal C."/>
            <person name="Richards S."/>
            <person name="Belles X."/>
            <person name="Korb J."/>
            <person name="Bornberg-Bauer E."/>
        </authorList>
    </citation>
    <scope>NUCLEOTIDE SEQUENCE [LARGE SCALE GENOMIC DNA]</scope>
    <source>
        <tissue evidence="7">Whole body</tissue>
    </source>
</reference>
<feature type="transmembrane region" description="Helical" evidence="6">
    <location>
        <begin position="77"/>
        <end position="95"/>
    </location>
</feature>
<name>A0A2J7PHE5_9NEOP</name>